<comment type="subcellular location">
    <subcellularLocation>
        <location evidence="1">Secreted</location>
    </subcellularLocation>
</comment>
<dbReference type="InterPro" id="IPR045860">
    <property type="entry name" value="Snake_toxin-like_sf"/>
</dbReference>
<evidence type="ECO:0000256" key="3">
    <source>
        <dbReference type="ARBA" id="ARBA00023157"/>
    </source>
</evidence>
<dbReference type="Gene3D" id="2.10.60.10">
    <property type="entry name" value="CD59"/>
    <property type="match status" value="2"/>
</dbReference>
<gene>
    <name evidence="7" type="primary">LOC129342854</name>
</gene>
<dbReference type="GeneID" id="129342854"/>
<dbReference type="PANTHER" id="PTHR20914:SF9">
    <property type="entry name" value="COILED, ISOFORM A"/>
    <property type="match status" value="1"/>
</dbReference>
<dbReference type="PANTHER" id="PTHR20914">
    <property type="entry name" value="LY6/PLAUR DOMAIN-CONTAINING PROTEIN 8"/>
    <property type="match status" value="1"/>
</dbReference>
<keyword evidence="2" id="KW-0964">Secreted</keyword>
<dbReference type="CDD" id="cd23572">
    <property type="entry name" value="TFP_LU_ECD_PINLYP_rpt2"/>
    <property type="match status" value="1"/>
</dbReference>
<reference evidence="7" key="1">
    <citation type="submission" date="2025-08" db="UniProtKB">
        <authorList>
            <consortium name="RefSeq"/>
        </authorList>
    </citation>
    <scope>IDENTIFICATION</scope>
    <source>
        <tissue evidence="7">Blood</tissue>
    </source>
</reference>
<evidence type="ECO:0000313" key="7">
    <source>
        <dbReference type="RefSeq" id="XP_054854774.1"/>
    </source>
</evidence>
<dbReference type="InterPro" id="IPR016054">
    <property type="entry name" value="LY6_UPA_recep-like"/>
</dbReference>
<dbReference type="GO" id="GO:0005576">
    <property type="term" value="C:extracellular region"/>
    <property type="evidence" value="ECO:0007669"/>
    <property type="project" value="UniProtKB-SubCell"/>
</dbReference>
<proteinExistence type="predicted"/>
<accession>A0AA97KG16</accession>
<name>A0AA97KG16_EUBMA</name>
<keyword evidence="4" id="KW-0732">Signal</keyword>
<dbReference type="Pfam" id="PF00021">
    <property type="entry name" value="UPAR_LY6"/>
    <property type="match status" value="2"/>
</dbReference>
<dbReference type="SMART" id="SM00134">
    <property type="entry name" value="LU"/>
    <property type="match status" value="1"/>
</dbReference>
<evidence type="ECO:0000256" key="2">
    <source>
        <dbReference type="ARBA" id="ARBA00022525"/>
    </source>
</evidence>
<keyword evidence="7" id="KW-0593">Phospholipase A2 inhibitor</keyword>
<dbReference type="GO" id="GO:0019834">
    <property type="term" value="F:phospholipase A2 inhibitor activity"/>
    <property type="evidence" value="ECO:0007669"/>
    <property type="project" value="UniProtKB-KW"/>
</dbReference>
<evidence type="ECO:0000256" key="4">
    <source>
        <dbReference type="SAM" id="SignalP"/>
    </source>
</evidence>
<organism evidence="6 7">
    <name type="scientific">Eublepharis macularius</name>
    <name type="common">Leopard gecko</name>
    <name type="synonym">Cyrtodactylus macularius</name>
    <dbReference type="NCBI Taxonomy" id="481883"/>
    <lineage>
        <taxon>Eukaryota</taxon>
        <taxon>Metazoa</taxon>
        <taxon>Chordata</taxon>
        <taxon>Craniata</taxon>
        <taxon>Vertebrata</taxon>
        <taxon>Euteleostomi</taxon>
        <taxon>Lepidosauria</taxon>
        <taxon>Squamata</taxon>
        <taxon>Bifurcata</taxon>
        <taxon>Gekkota</taxon>
        <taxon>Eublepharidae</taxon>
        <taxon>Eublepharinae</taxon>
        <taxon>Eublepharis</taxon>
    </lineage>
</organism>
<dbReference type="AlphaFoldDB" id="A0AA97KG16"/>
<feature type="domain" description="UPAR/Ly6" evidence="5">
    <location>
        <begin position="20"/>
        <end position="109"/>
    </location>
</feature>
<dbReference type="SUPFAM" id="SSF57302">
    <property type="entry name" value="Snake toxin-like"/>
    <property type="match status" value="2"/>
</dbReference>
<evidence type="ECO:0000259" key="5">
    <source>
        <dbReference type="SMART" id="SM00134"/>
    </source>
</evidence>
<sequence length="211" mass="22982">MKAVLSACLLFGLFSPVALLQCYFCPGGLCDTPEIVNCTDDQDACVSAVSNVKIAESFPGSLIHFKRCGKSEHCLDKRFSMHTGEGGSFRSRRECCSSDGCNGPLLTLSEPVEDLPNGILCPSCFSFDFTDSDECSGVENMVCTGEETRCVEGTMELKTKHLDDAMYIYFQGCGTPSMCTIKFSVAPISSNETKYTMKRLRCKNGTEVVTV</sequence>
<keyword evidence="3" id="KW-1015">Disulfide bond</keyword>
<evidence type="ECO:0000256" key="1">
    <source>
        <dbReference type="ARBA" id="ARBA00004613"/>
    </source>
</evidence>
<dbReference type="RefSeq" id="XP_054854774.1">
    <property type="nucleotide sequence ID" value="XM_054998799.1"/>
</dbReference>
<dbReference type="KEGG" id="emc:129342854"/>
<protein>
    <submittedName>
        <fullName evidence="7">Phospholipase A2 inhibitor gamma subunit A1-like</fullName>
    </submittedName>
</protein>
<keyword evidence="6" id="KW-1185">Reference proteome</keyword>
<dbReference type="Proteomes" id="UP001190640">
    <property type="component" value="Chromosome 15"/>
</dbReference>
<feature type="chain" id="PRO_5041655048" evidence="4">
    <location>
        <begin position="21"/>
        <end position="211"/>
    </location>
</feature>
<dbReference type="InterPro" id="IPR050918">
    <property type="entry name" value="CNF-like_PLA2_Inhibitor"/>
</dbReference>
<feature type="signal peptide" evidence="4">
    <location>
        <begin position="1"/>
        <end position="20"/>
    </location>
</feature>
<evidence type="ECO:0000313" key="6">
    <source>
        <dbReference type="Proteomes" id="UP001190640"/>
    </source>
</evidence>